<keyword evidence="3" id="KW-1185">Reference proteome</keyword>
<keyword evidence="1" id="KW-0732">Signal</keyword>
<sequence length="99" mass="11298" precursor="true">MPKRLLITCFSLACLVSCLDASVATAQQPNWVPNVIATGELRAKIEQTPIPERPGRPLHIYGNTVRMMQKNEPGSRSRPLRQIFFGTPEVRNMVRYYRN</sequence>
<dbReference type="RefSeq" id="WP_419188199.1">
    <property type="nucleotide sequence ID" value="NZ_CP036272.1"/>
</dbReference>
<evidence type="ECO:0000313" key="2">
    <source>
        <dbReference type="EMBL" id="QDT58923.1"/>
    </source>
</evidence>
<feature type="signal peptide" evidence="1">
    <location>
        <begin position="1"/>
        <end position="26"/>
    </location>
</feature>
<dbReference type="AlphaFoldDB" id="A0A517SS56"/>
<dbReference type="EMBL" id="CP036272">
    <property type="protein sequence ID" value="QDT58923.1"/>
    <property type="molecule type" value="Genomic_DNA"/>
</dbReference>
<proteinExistence type="predicted"/>
<name>A0A517SS56_9BACT</name>
<accession>A0A517SS56</accession>
<organism evidence="2 3">
    <name type="scientific">Stieleria bergensis</name>
    <dbReference type="NCBI Taxonomy" id="2528025"/>
    <lineage>
        <taxon>Bacteria</taxon>
        <taxon>Pseudomonadati</taxon>
        <taxon>Planctomycetota</taxon>
        <taxon>Planctomycetia</taxon>
        <taxon>Pirellulales</taxon>
        <taxon>Pirellulaceae</taxon>
        <taxon>Stieleria</taxon>
    </lineage>
</organism>
<reference evidence="2 3" key="1">
    <citation type="submission" date="2019-02" db="EMBL/GenBank/DDBJ databases">
        <title>Deep-cultivation of Planctomycetes and their phenomic and genomic characterization uncovers novel biology.</title>
        <authorList>
            <person name="Wiegand S."/>
            <person name="Jogler M."/>
            <person name="Boedeker C."/>
            <person name="Pinto D."/>
            <person name="Vollmers J."/>
            <person name="Rivas-Marin E."/>
            <person name="Kohn T."/>
            <person name="Peeters S.H."/>
            <person name="Heuer A."/>
            <person name="Rast P."/>
            <person name="Oberbeckmann S."/>
            <person name="Bunk B."/>
            <person name="Jeske O."/>
            <person name="Meyerdierks A."/>
            <person name="Storesund J.E."/>
            <person name="Kallscheuer N."/>
            <person name="Luecker S."/>
            <person name="Lage O.M."/>
            <person name="Pohl T."/>
            <person name="Merkel B.J."/>
            <person name="Hornburger P."/>
            <person name="Mueller R.-W."/>
            <person name="Bruemmer F."/>
            <person name="Labrenz M."/>
            <person name="Spormann A.M."/>
            <person name="Op den Camp H."/>
            <person name="Overmann J."/>
            <person name="Amann R."/>
            <person name="Jetten M.S.M."/>
            <person name="Mascher T."/>
            <person name="Medema M.H."/>
            <person name="Devos D.P."/>
            <person name="Kaster A.-K."/>
            <person name="Ovreas L."/>
            <person name="Rohde M."/>
            <person name="Galperin M.Y."/>
            <person name="Jogler C."/>
        </authorList>
    </citation>
    <scope>NUCLEOTIDE SEQUENCE [LARGE SCALE GENOMIC DNA]</scope>
    <source>
        <strain evidence="2 3">SV_7m_r</strain>
    </source>
</reference>
<protein>
    <submittedName>
        <fullName evidence="2">Uncharacterized protein</fullName>
    </submittedName>
</protein>
<evidence type="ECO:0000313" key="3">
    <source>
        <dbReference type="Proteomes" id="UP000315003"/>
    </source>
</evidence>
<gene>
    <name evidence="2" type="ORF">SV7mr_14250</name>
</gene>
<feature type="chain" id="PRO_5021864872" evidence="1">
    <location>
        <begin position="27"/>
        <end position="99"/>
    </location>
</feature>
<evidence type="ECO:0000256" key="1">
    <source>
        <dbReference type="SAM" id="SignalP"/>
    </source>
</evidence>
<dbReference type="Proteomes" id="UP000315003">
    <property type="component" value="Chromosome"/>
</dbReference>